<accession>A0ABR2ZSY7</accession>
<evidence type="ECO:0000313" key="2">
    <source>
        <dbReference type="Proteomes" id="UP001437256"/>
    </source>
</evidence>
<proteinExistence type="predicted"/>
<name>A0ABR2ZSY7_9AGAR</name>
<keyword evidence="2" id="KW-1185">Reference proteome</keyword>
<dbReference type="Proteomes" id="UP001437256">
    <property type="component" value="Unassembled WGS sequence"/>
</dbReference>
<dbReference type="EMBL" id="JBBXMP010000056">
    <property type="protein sequence ID" value="KAL0064787.1"/>
    <property type="molecule type" value="Genomic_DNA"/>
</dbReference>
<gene>
    <name evidence="1" type="ORF">AAF712_008184</name>
</gene>
<protein>
    <submittedName>
        <fullName evidence="1">Uncharacterized protein</fullName>
    </submittedName>
</protein>
<sequence length="165" mass="18869">MDMERFTTPTRMHRFTAEAAEHGRTQRDLIPAQFPDTRHENSNALAVDRFSSGPIVRGWGWTSGRGGRGHNALPKLPRLSIRDWIRTRTLGLHKWVREHKTEKDPFVVPFIIGPDNVRVGDAVHDFDISYEYEQQEAFVKEVDGAVRSPLTVRNYWLCGGCSTPI</sequence>
<organism evidence="1 2">
    <name type="scientific">Marasmius tenuissimus</name>
    <dbReference type="NCBI Taxonomy" id="585030"/>
    <lineage>
        <taxon>Eukaryota</taxon>
        <taxon>Fungi</taxon>
        <taxon>Dikarya</taxon>
        <taxon>Basidiomycota</taxon>
        <taxon>Agaricomycotina</taxon>
        <taxon>Agaricomycetes</taxon>
        <taxon>Agaricomycetidae</taxon>
        <taxon>Agaricales</taxon>
        <taxon>Marasmiineae</taxon>
        <taxon>Marasmiaceae</taxon>
        <taxon>Marasmius</taxon>
    </lineage>
</organism>
<reference evidence="1 2" key="1">
    <citation type="submission" date="2024-05" db="EMBL/GenBank/DDBJ databases">
        <title>A draft genome resource for the thread blight pathogen Marasmius tenuissimus strain MS-2.</title>
        <authorList>
            <person name="Yulfo-Soto G.E."/>
            <person name="Baruah I.K."/>
            <person name="Amoako-Attah I."/>
            <person name="Bukari Y."/>
            <person name="Meinhardt L.W."/>
            <person name="Bailey B.A."/>
            <person name="Cohen S.P."/>
        </authorList>
    </citation>
    <scope>NUCLEOTIDE SEQUENCE [LARGE SCALE GENOMIC DNA]</scope>
    <source>
        <strain evidence="1 2">MS-2</strain>
    </source>
</reference>
<evidence type="ECO:0000313" key="1">
    <source>
        <dbReference type="EMBL" id="KAL0064787.1"/>
    </source>
</evidence>
<comment type="caution">
    <text evidence="1">The sequence shown here is derived from an EMBL/GenBank/DDBJ whole genome shotgun (WGS) entry which is preliminary data.</text>
</comment>